<comment type="caution">
    <text evidence="1">The sequence shown here is derived from an EMBL/GenBank/DDBJ whole genome shotgun (WGS) entry which is preliminary data.</text>
</comment>
<dbReference type="Proteomes" id="UP000616499">
    <property type="component" value="Unassembled WGS sequence"/>
</dbReference>
<keyword evidence="2" id="KW-1185">Reference proteome</keyword>
<evidence type="ECO:0000313" key="2">
    <source>
        <dbReference type="Proteomes" id="UP000616499"/>
    </source>
</evidence>
<sequence>MGDQFARGQGVLALRGIAGQQMEIKEVDLPLTLGALHMNGCTNGRHARAA</sequence>
<proteinExistence type="predicted"/>
<reference evidence="2" key="1">
    <citation type="journal article" date="2019" name="Int. J. Syst. Evol. Microbiol.">
        <title>The Global Catalogue of Microorganisms (GCM) 10K type strain sequencing project: providing services to taxonomists for standard genome sequencing and annotation.</title>
        <authorList>
            <consortium name="The Broad Institute Genomics Platform"/>
            <consortium name="The Broad Institute Genome Sequencing Center for Infectious Disease"/>
            <person name="Wu L."/>
            <person name="Ma J."/>
        </authorList>
    </citation>
    <scope>NUCLEOTIDE SEQUENCE [LARGE SCALE GENOMIC DNA]</scope>
    <source>
        <strain evidence="2">JCM 13501</strain>
    </source>
</reference>
<evidence type="ECO:0000313" key="1">
    <source>
        <dbReference type="EMBL" id="GGM31638.1"/>
    </source>
</evidence>
<dbReference type="EMBL" id="BMNW01000026">
    <property type="protein sequence ID" value="GGM31638.1"/>
    <property type="molecule type" value="Genomic_DNA"/>
</dbReference>
<organism evidence="1 2">
    <name type="scientific">Pseudomonas asuensis</name>
    <dbReference type="NCBI Taxonomy" id="1825787"/>
    <lineage>
        <taxon>Bacteria</taxon>
        <taxon>Pseudomonadati</taxon>
        <taxon>Pseudomonadota</taxon>
        <taxon>Gammaproteobacteria</taxon>
        <taxon>Pseudomonadales</taxon>
        <taxon>Pseudomonadaceae</taxon>
        <taxon>Pseudomonas</taxon>
    </lineage>
</organism>
<gene>
    <name evidence="1" type="ORF">GCM10009425_47780</name>
</gene>
<name>A0ABQ2H4V4_9PSED</name>
<protein>
    <submittedName>
        <fullName evidence="1">Uncharacterized protein</fullName>
    </submittedName>
</protein>
<accession>A0ABQ2H4V4</accession>